<sequence>MASLTVTGKARTCFVEAAVLLHALGPVRGEPASQALDHSELGQDREGFLRRKFLDSFAPISCKGGDSVSAACMEDPQPEGTVVRIASNGSVSADILSQAQSIINDLSSIACGGLLSNPALCYSRTDFGSESTRLEKEADILLKIVKMDISRLRIYVDDLRLARDVKHNYLELLNAAFSTDTIRCPKWIPIIFKLGQYGIAPRAFIQLAIEFPGLFNPMIVNAIAAPAKVPLQRSDVSLGLALQRLVGENQSRYVSCLTQVWGGTDPEAHFRHHRLQDNKVYLRYKKLIAELTHALEGAARQELQHRLGSSWRKLPADSSCGVSLSGLTEPDSIQDMSGALIGSQTNLMHLPLQGTDLAVHECELTGELGLMCAPSRASYYGQSTMASDLIDVDVPPQSE</sequence>
<dbReference type="EMBL" id="DS268109">
    <property type="protein sequence ID" value="KMM66404.1"/>
    <property type="molecule type" value="Genomic_DNA"/>
</dbReference>
<reference evidence="2" key="3">
    <citation type="journal article" date="2010" name="Genome Res.">
        <title>Population genomic sequencing of Coccidioides fungi reveals recent hybridization and transposon control.</title>
        <authorList>
            <person name="Neafsey D.E."/>
            <person name="Barker B.M."/>
            <person name="Sharpton T.J."/>
            <person name="Stajich J.E."/>
            <person name="Park D.J."/>
            <person name="Whiston E."/>
            <person name="Hung C.-Y."/>
            <person name="McMahan C."/>
            <person name="White J."/>
            <person name="Sykes S."/>
            <person name="Heiman D."/>
            <person name="Young S."/>
            <person name="Zeng Q."/>
            <person name="Abouelleil A."/>
            <person name="Aftuck L."/>
            <person name="Bessette D."/>
            <person name="Brown A."/>
            <person name="FitzGerald M."/>
            <person name="Lui A."/>
            <person name="Macdonald J.P."/>
            <person name="Priest M."/>
            <person name="Orbach M.J."/>
            <person name="Galgiani J.N."/>
            <person name="Kirkland T.N."/>
            <person name="Cole G.T."/>
            <person name="Birren B.W."/>
            <person name="Henn M.R."/>
            <person name="Taylor J.W."/>
            <person name="Rounsley S.D."/>
        </authorList>
    </citation>
    <scope>NUCLEOTIDE SEQUENCE [LARGE SCALE GENOMIC DNA]</scope>
    <source>
        <strain evidence="2">RMSCC 3488</strain>
    </source>
</reference>
<dbReference type="VEuPathDB" id="FungiDB:CPAG_02743"/>
<gene>
    <name evidence="1" type="ORF">CPAG_02743</name>
</gene>
<proteinExistence type="predicted"/>
<evidence type="ECO:0000313" key="2">
    <source>
        <dbReference type="Proteomes" id="UP000054567"/>
    </source>
</evidence>
<name>A0A0J6FBR2_COCPO</name>
<organism evidence="1 2">
    <name type="scientific">Coccidioides posadasii RMSCC 3488</name>
    <dbReference type="NCBI Taxonomy" id="454284"/>
    <lineage>
        <taxon>Eukaryota</taxon>
        <taxon>Fungi</taxon>
        <taxon>Dikarya</taxon>
        <taxon>Ascomycota</taxon>
        <taxon>Pezizomycotina</taxon>
        <taxon>Eurotiomycetes</taxon>
        <taxon>Eurotiomycetidae</taxon>
        <taxon>Onygenales</taxon>
        <taxon>Onygenaceae</taxon>
        <taxon>Coccidioides</taxon>
    </lineage>
</organism>
<reference evidence="1 2" key="1">
    <citation type="submission" date="2007-06" db="EMBL/GenBank/DDBJ databases">
        <title>The Genome Sequence of Coccidioides posadasii RMSCC_3488.</title>
        <authorList>
            <consortium name="Coccidioides Genome Resources Consortium"/>
            <consortium name="The Broad Institute Genome Sequencing Platform"/>
            <person name="Henn M.R."/>
            <person name="Sykes S."/>
            <person name="Young S."/>
            <person name="Jaffe D."/>
            <person name="Berlin A."/>
            <person name="Alvarez P."/>
            <person name="Butler J."/>
            <person name="Gnerre S."/>
            <person name="Grabherr M."/>
            <person name="Mauceli E."/>
            <person name="Brockman W."/>
            <person name="Kodira C."/>
            <person name="Alvarado L."/>
            <person name="Zeng Q."/>
            <person name="Crawford M."/>
            <person name="Antoine C."/>
            <person name="Devon K."/>
            <person name="Galgiani J."/>
            <person name="Orsborn K."/>
            <person name="Lewis M.L."/>
            <person name="Nusbaum C."/>
            <person name="Galagan J."/>
            <person name="Birren B."/>
        </authorList>
    </citation>
    <scope>NUCLEOTIDE SEQUENCE [LARGE SCALE GENOMIC DNA]</scope>
    <source>
        <strain evidence="1 2">RMSCC 3488</strain>
    </source>
</reference>
<evidence type="ECO:0000313" key="1">
    <source>
        <dbReference type="EMBL" id="KMM66404.1"/>
    </source>
</evidence>
<reference evidence="2" key="2">
    <citation type="journal article" date="2009" name="Genome Res.">
        <title>Comparative genomic analyses of the human fungal pathogens Coccidioides and their relatives.</title>
        <authorList>
            <person name="Sharpton T.J."/>
            <person name="Stajich J.E."/>
            <person name="Rounsley S.D."/>
            <person name="Gardner M.J."/>
            <person name="Wortman J.R."/>
            <person name="Jordar V.S."/>
            <person name="Maiti R."/>
            <person name="Kodira C.D."/>
            <person name="Neafsey D.E."/>
            <person name="Zeng Q."/>
            <person name="Hung C.-Y."/>
            <person name="McMahan C."/>
            <person name="Muszewska A."/>
            <person name="Grynberg M."/>
            <person name="Mandel M.A."/>
            <person name="Kellner E.M."/>
            <person name="Barker B.M."/>
            <person name="Galgiani J.N."/>
            <person name="Orbach M.J."/>
            <person name="Kirkland T.N."/>
            <person name="Cole G.T."/>
            <person name="Henn M.R."/>
            <person name="Birren B.W."/>
            <person name="Taylor J.W."/>
        </authorList>
    </citation>
    <scope>NUCLEOTIDE SEQUENCE [LARGE SCALE GENOMIC DNA]</scope>
    <source>
        <strain evidence="2">RMSCC 3488</strain>
    </source>
</reference>
<dbReference type="Proteomes" id="UP000054567">
    <property type="component" value="Unassembled WGS sequence"/>
</dbReference>
<dbReference type="AlphaFoldDB" id="A0A0J6FBR2"/>
<protein>
    <submittedName>
        <fullName evidence="1">Uncharacterized protein</fullName>
    </submittedName>
</protein>
<accession>A0A0J6FBR2</accession>